<dbReference type="STRING" id="1009370.ALO_17336"/>
<dbReference type="Pfam" id="PF07501">
    <property type="entry name" value="G5"/>
    <property type="match status" value="1"/>
</dbReference>
<keyword evidence="3" id="KW-0472">Membrane</keyword>
<dbReference type="Proteomes" id="UP000003240">
    <property type="component" value="Unassembled WGS sequence"/>
</dbReference>
<feature type="region of interest" description="Disordered" evidence="2">
    <location>
        <begin position="448"/>
        <end position="508"/>
    </location>
</feature>
<feature type="domain" description="G5" evidence="4">
    <location>
        <begin position="369"/>
        <end position="452"/>
    </location>
</feature>
<dbReference type="EMBL" id="AFGF01000196">
    <property type="protein sequence ID" value="EGO62595.1"/>
    <property type="molecule type" value="Genomic_DNA"/>
</dbReference>
<keyword evidence="3" id="KW-1133">Transmembrane helix</keyword>
<protein>
    <recommendedName>
        <fullName evidence="4">G5 domain-containing protein</fullName>
    </recommendedName>
</protein>
<dbReference type="PROSITE" id="PS51109">
    <property type="entry name" value="G5"/>
    <property type="match status" value="1"/>
</dbReference>
<dbReference type="Pfam" id="PF04294">
    <property type="entry name" value="VanW"/>
    <property type="match status" value="1"/>
</dbReference>
<name>F7NMY4_9FIRM</name>
<gene>
    <name evidence="5" type="ORF">ALO_17336</name>
</gene>
<accession>F7NMY4</accession>
<feature type="compositionally biased region" description="Basic and acidic residues" evidence="2">
    <location>
        <begin position="492"/>
        <end position="508"/>
    </location>
</feature>
<reference evidence="5 6" key="1">
    <citation type="journal article" date="2011" name="EMBO J.">
        <title>Structural diversity of bacterial flagellar motors.</title>
        <authorList>
            <person name="Chen S."/>
            <person name="Beeby M."/>
            <person name="Murphy G.E."/>
            <person name="Leadbetter J.R."/>
            <person name="Hendrixson D.R."/>
            <person name="Briegel A."/>
            <person name="Li Z."/>
            <person name="Shi J."/>
            <person name="Tocheva E.I."/>
            <person name="Muller A."/>
            <person name="Dobro M.J."/>
            <person name="Jensen G.J."/>
        </authorList>
    </citation>
    <scope>NUCLEOTIDE SEQUENCE [LARGE SCALE GENOMIC DNA]</scope>
    <source>
        <strain evidence="5 6">DSM 6540</strain>
    </source>
</reference>
<evidence type="ECO:0000259" key="4">
    <source>
        <dbReference type="PROSITE" id="PS51109"/>
    </source>
</evidence>
<evidence type="ECO:0000256" key="3">
    <source>
        <dbReference type="SAM" id="Phobius"/>
    </source>
</evidence>
<evidence type="ECO:0000313" key="6">
    <source>
        <dbReference type="Proteomes" id="UP000003240"/>
    </source>
</evidence>
<dbReference type="OrthoDB" id="9797191at2"/>
<sequence>MVYSKLMEYRRFLLTGLFIVIVLIGTAVYPLFYDRVYGGVLVGNIQLQGKTLEELTAEVRSWEQQTHGKQLLLYFENTVFLLTPDQVDFSMQPDRTVADAWQYGRVGSWWQRVQDIRYARENGRSFQPYISHDQAKLDQLIDQWKKTLEREPKDAVLSLKTGGVIPEQQGRKLHTEELAEQILQAFYHPDIHTLEIPLTVTEPAVTKESLTKTGIVTLQSAFSTKFDSNDVNRSTNIALAAAKINGLILKPGQIFSFNDAVGPRDTASGFKEAMEIFDSEMVPGIGGGICQVSSTLYNAVLLANLPVKERWNHGRPLSYVGMGRDATVVYGSVDFKFVNNTSSSLMILTETKNNKLTVAIFGRENQENLKQTVHIEVTDLKELPFKTVEIVDPLLPAGQVVLDPEKAKKGAPGYEMNVFRVIKADGKVIKREFLGKDRYVPENAVVRVGPKPPAVQPDSAGDIQPGKDMTVNPALPLNPTDPTGSAANQTGSEDKARPPAADDTKSSR</sequence>
<feature type="transmembrane region" description="Helical" evidence="3">
    <location>
        <begin position="12"/>
        <end position="32"/>
    </location>
</feature>
<dbReference type="InterPro" id="IPR007391">
    <property type="entry name" value="Vancomycin_resist_VanW"/>
</dbReference>
<dbReference type="SMART" id="SM01208">
    <property type="entry name" value="G5"/>
    <property type="match status" value="1"/>
</dbReference>
<dbReference type="Gene3D" id="2.20.230.10">
    <property type="entry name" value="Resuscitation-promoting factor rpfb"/>
    <property type="match status" value="1"/>
</dbReference>
<comment type="caution">
    <text evidence="5">The sequence shown here is derived from an EMBL/GenBank/DDBJ whole genome shotgun (WGS) entry which is preliminary data.</text>
</comment>
<dbReference type="eggNOG" id="COG2720">
    <property type="taxonomic scope" value="Bacteria"/>
</dbReference>
<evidence type="ECO:0000313" key="5">
    <source>
        <dbReference type="EMBL" id="EGO62595.1"/>
    </source>
</evidence>
<dbReference type="InterPro" id="IPR011098">
    <property type="entry name" value="G5_dom"/>
</dbReference>
<dbReference type="AlphaFoldDB" id="F7NMY4"/>
<organism evidence="5 6">
    <name type="scientific">Acetonema longum DSM 6540</name>
    <dbReference type="NCBI Taxonomy" id="1009370"/>
    <lineage>
        <taxon>Bacteria</taxon>
        <taxon>Bacillati</taxon>
        <taxon>Bacillota</taxon>
        <taxon>Negativicutes</taxon>
        <taxon>Acetonemataceae</taxon>
        <taxon>Acetonema</taxon>
    </lineage>
</organism>
<evidence type="ECO:0000256" key="1">
    <source>
        <dbReference type="ARBA" id="ARBA00022729"/>
    </source>
</evidence>
<dbReference type="PANTHER" id="PTHR35788:SF1">
    <property type="entry name" value="EXPORTED PROTEIN"/>
    <property type="match status" value="1"/>
</dbReference>
<evidence type="ECO:0000256" key="2">
    <source>
        <dbReference type="SAM" id="MobiDB-lite"/>
    </source>
</evidence>
<keyword evidence="3" id="KW-0812">Transmembrane</keyword>
<dbReference type="Pfam" id="PF12229">
    <property type="entry name" value="PG_binding_4"/>
    <property type="match status" value="1"/>
</dbReference>
<keyword evidence="1" id="KW-0732">Signal</keyword>
<proteinExistence type="predicted"/>
<dbReference type="InterPro" id="IPR052913">
    <property type="entry name" value="Glycopeptide_resist_protein"/>
</dbReference>
<dbReference type="InterPro" id="IPR022029">
    <property type="entry name" value="YoaR-like_PG-bd"/>
</dbReference>
<dbReference type="PANTHER" id="PTHR35788">
    <property type="entry name" value="EXPORTED PROTEIN-RELATED"/>
    <property type="match status" value="1"/>
</dbReference>
<keyword evidence="6" id="KW-1185">Reference proteome</keyword>
<feature type="compositionally biased region" description="Polar residues" evidence="2">
    <location>
        <begin position="480"/>
        <end position="491"/>
    </location>
</feature>